<dbReference type="Proteomes" id="UP000825729">
    <property type="component" value="Unassembled WGS sequence"/>
</dbReference>
<dbReference type="InterPro" id="IPR019410">
    <property type="entry name" value="Methyltransf_16"/>
</dbReference>
<organism evidence="1 2">
    <name type="scientific">Aristolochia fimbriata</name>
    <name type="common">White veined hardy Dutchman's pipe vine</name>
    <dbReference type="NCBI Taxonomy" id="158543"/>
    <lineage>
        <taxon>Eukaryota</taxon>
        <taxon>Viridiplantae</taxon>
        <taxon>Streptophyta</taxon>
        <taxon>Embryophyta</taxon>
        <taxon>Tracheophyta</taxon>
        <taxon>Spermatophyta</taxon>
        <taxon>Magnoliopsida</taxon>
        <taxon>Magnoliidae</taxon>
        <taxon>Piperales</taxon>
        <taxon>Aristolochiaceae</taxon>
        <taxon>Aristolochia</taxon>
    </lineage>
</organism>
<sequence length="274" mass="30019">MAEIESEAAEAADALIIGSFLKPVWRVKDAAEEILLLWAIRQPTLHKHNSFVLHSSLRLQLDACGRHLTILQSPSSMSTPGVTGAVMWDSGLVLAKFLEHAVDTGMLLLQGKKVVELGAGCGLVGCIAALLGAKVILTDLPDRLKLLKKNVEANVEESYSPGEATVAELEWGDDPDCRLTEPMPDIVLGSDVIYSEGAVTNLLVTLQQLSTIHTTIILAGELRNDAVLEYFLELALQDFEVGHVDQTYWHPDYCSHRVAIFVLVRKHQSSEFVQ</sequence>
<reference evidence="1 2" key="1">
    <citation type="submission" date="2021-07" db="EMBL/GenBank/DDBJ databases">
        <title>The Aristolochia fimbriata genome: insights into angiosperm evolution, floral development and chemical biosynthesis.</title>
        <authorList>
            <person name="Jiao Y."/>
        </authorList>
    </citation>
    <scope>NUCLEOTIDE SEQUENCE [LARGE SCALE GENOMIC DNA]</scope>
    <source>
        <strain evidence="1">IBCAS-2021</strain>
        <tissue evidence="1">Leaf</tissue>
    </source>
</reference>
<dbReference type="Pfam" id="PF10294">
    <property type="entry name" value="Methyltransf_16"/>
    <property type="match status" value="1"/>
</dbReference>
<keyword evidence="2" id="KW-1185">Reference proteome</keyword>
<name>A0AAV7E062_ARIFI</name>
<dbReference type="AlphaFoldDB" id="A0AAV7E062"/>
<comment type="caution">
    <text evidence="1">The sequence shown here is derived from an EMBL/GenBank/DDBJ whole genome shotgun (WGS) entry which is preliminary data.</text>
</comment>
<dbReference type="PANTHER" id="PTHR14614:SF109">
    <property type="entry name" value="RIBOSOMAL LYSINE N-METHYLTRANSFERASE 5"/>
    <property type="match status" value="1"/>
</dbReference>
<accession>A0AAV7E062</accession>
<evidence type="ECO:0000313" key="1">
    <source>
        <dbReference type="EMBL" id="KAG9442003.1"/>
    </source>
</evidence>
<dbReference type="SUPFAM" id="SSF53335">
    <property type="entry name" value="S-adenosyl-L-methionine-dependent methyltransferases"/>
    <property type="match status" value="1"/>
</dbReference>
<proteinExistence type="predicted"/>
<dbReference type="PANTHER" id="PTHR14614">
    <property type="entry name" value="HEPATOCELLULAR CARCINOMA-ASSOCIATED ANTIGEN"/>
    <property type="match status" value="1"/>
</dbReference>
<dbReference type="EMBL" id="JAINDJ010000007">
    <property type="protein sequence ID" value="KAG9442003.1"/>
    <property type="molecule type" value="Genomic_DNA"/>
</dbReference>
<gene>
    <name evidence="1" type="ORF">H6P81_017857</name>
</gene>
<dbReference type="InterPro" id="IPR029063">
    <property type="entry name" value="SAM-dependent_MTases_sf"/>
</dbReference>
<protein>
    <submittedName>
        <fullName evidence="1">Uncharacterized protein</fullName>
    </submittedName>
</protein>
<evidence type="ECO:0000313" key="2">
    <source>
        <dbReference type="Proteomes" id="UP000825729"/>
    </source>
</evidence>
<dbReference type="Gene3D" id="3.40.50.150">
    <property type="entry name" value="Vaccinia Virus protein VP39"/>
    <property type="match status" value="1"/>
</dbReference>